<sequence>MMQTSGPGYVVKYTADFDAVPSTDAVTASVANWMPDDADPALVEMAREFIADAFTQVLNPRGLSATVVIRDLVIHDVDFSEYAFKRFTIAGLEALLAESSA</sequence>
<protein>
    <submittedName>
        <fullName evidence="1">Uncharacterized protein</fullName>
    </submittedName>
</protein>
<comment type="caution">
    <text evidence="1">The sequence shown here is derived from an EMBL/GenBank/DDBJ whole genome shotgun (WGS) entry which is preliminary data.</text>
</comment>
<dbReference type="AlphaFoldDB" id="A0A7W5H8F8"/>
<proteinExistence type="predicted"/>
<name>A0A7W5H8F8_9BACT</name>
<organism evidence="1 2">
    <name type="scientific">Aporhodopirellula rubra</name>
    <dbReference type="NCBI Taxonomy" id="980271"/>
    <lineage>
        <taxon>Bacteria</taxon>
        <taxon>Pseudomonadati</taxon>
        <taxon>Planctomycetota</taxon>
        <taxon>Planctomycetia</taxon>
        <taxon>Pirellulales</taxon>
        <taxon>Pirellulaceae</taxon>
        <taxon>Aporhodopirellula</taxon>
    </lineage>
</organism>
<dbReference type="RefSeq" id="WP_184310087.1">
    <property type="nucleotide sequence ID" value="NZ_JACHXU010000046.1"/>
</dbReference>
<evidence type="ECO:0000313" key="2">
    <source>
        <dbReference type="Proteomes" id="UP000536179"/>
    </source>
</evidence>
<dbReference type="Proteomes" id="UP000536179">
    <property type="component" value="Unassembled WGS sequence"/>
</dbReference>
<keyword evidence="2" id="KW-1185">Reference proteome</keyword>
<dbReference type="EMBL" id="JACHXU010000046">
    <property type="protein sequence ID" value="MBB3210637.1"/>
    <property type="molecule type" value="Genomic_DNA"/>
</dbReference>
<evidence type="ECO:0000313" key="1">
    <source>
        <dbReference type="EMBL" id="MBB3210637.1"/>
    </source>
</evidence>
<accession>A0A7W5H8F8</accession>
<gene>
    <name evidence="1" type="ORF">FHS27_006485</name>
</gene>
<reference evidence="1 2" key="1">
    <citation type="submission" date="2020-08" db="EMBL/GenBank/DDBJ databases">
        <title>Genomic Encyclopedia of Type Strains, Phase III (KMG-III): the genomes of soil and plant-associated and newly described type strains.</title>
        <authorList>
            <person name="Whitman W."/>
        </authorList>
    </citation>
    <scope>NUCLEOTIDE SEQUENCE [LARGE SCALE GENOMIC DNA]</scope>
    <source>
        <strain evidence="1 2">CECT 8075</strain>
    </source>
</reference>